<evidence type="ECO:0000313" key="3">
    <source>
        <dbReference type="Proteomes" id="UP001232148"/>
    </source>
</evidence>
<feature type="compositionally biased region" description="Basic and acidic residues" evidence="1">
    <location>
        <begin position="41"/>
        <end position="54"/>
    </location>
</feature>
<protein>
    <submittedName>
        <fullName evidence="2">Uncharacterized protein</fullName>
    </submittedName>
</protein>
<dbReference type="AlphaFoldDB" id="A0AAD9HDB2"/>
<sequence>MASSAKGGDGGRVLEKANNRQTASPPTPTPFGATQVSPETSSHRRERERERESSRPTGETQREGPCLGVCVCVFIVFTCEGAKGLSRRLTRVR</sequence>
<evidence type="ECO:0000313" key="2">
    <source>
        <dbReference type="EMBL" id="KAK2026688.1"/>
    </source>
</evidence>
<evidence type="ECO:0000256" key="1">
    <source>
        <dbReference type="SAM" id="MobiDB-lite"/>
    </source>
</evidence>
<reference evidence="2" key="1">
    <citation type="submission" date="2021-06" db="EMBL/GenBank/DDBJ databases">
        <title>Comparative genomics, transcriptomics and evolutionary studies reveal genomic signatures of adaptation to plant cell wall in hemibiotrophic fungi.</title>
        <authorList>
            <consortium name="DOE Joint Genome Institute"/>
            <person name="Baroncelli R."/>
            <person name="Diaz J.F."/>
            <person name="Benocci T."/>
            <person name="Peng M."/>
            <person name="Battaglia E."/>
            <person name="Haridas S."/>
            <person name="Andreopoulos W."/>
            <person name="Labutti K."/>
            <person name="Pangilinan J."/>
            <person name="Floch G.L."/>
            <person name="Makela M.R."/>
            <person name="Henrissat B."/>
            <person name="Grigoriev I.V."/>
            <person name="Crouch J.A."/>
            <person name="De Vries R.P."/>
            <person name="Sukno S.A."/>
            <person name="Thon M.R."/>
        </authorList>
    </citation>
    <scope>NUCLEOTIDE SEQUENCE</scope>
    <source>
        <strain evidence="2">MAFF235873</strain>
    </source>
</reference>
<feature type="region of interest" description="Disordered" evidence="1">
    <location>
        <begin position="1"/>
        <end position="64"/>
    </location>
</feature>
<name>A0AAD9HDB2_9PEZI</name>
<accession>A0AAD9HDB2</accession>
<keyword evidence="3" id="KW-1185">Reference proteome</keyword>
<dbReference type="Proteomes" id="UP001232148">
    <property type="component" value="Unassembled WGS sequence"/>
</dbReference>
<dbReference type="EMBL" id="MU842909">
    <property type="protein sequence ID" value="KAK2026688.1"/>
    <property type="molecule type" value="Genomic_DNA"/>
</dbReference>
<organism evidence="2 3">
    <name type="scientific">Colletotrichum zoysiae</name>
    <dbReference type="NCBI Taxonomy" id="1216348"/>
    <lineage>
        <taxon>Eukaryota</taxon>
        <taxon>Fungi</taxon>
        <taxon>Dikarya</taxon>
        <taxon>Ascomycota</taxon>
        <taxon>Pezizomycotina</taxon>
        <taxon>Sordariomycetes</taxon>
        <taxon>Hypocreomycetidae</taxon>
        <taxon>Glomerellales</taxon>
        <taxon>Glomerellaceae</taxon>
        <taxon>Colletotrichum</taxon>
        <taxon>Colletotrichum graminicola species complex</taxon>
    </lineage>
</organism>
<proteinExistence type="predicted"/>
<comment type="caution">
    <text evidence="2">The sequence shown here is derived from an EMBL/GenBank/DDBJ whole genome shotgun (WGS) entry which is preliminary data.</text>
</comment>
<gene>
    <name evidence="2" type="ORF">LX32DRAFT_13311</name>
</gene>